<reference evidence="1 2" key="1">
    <citation type="journal article" date="2018" name="Biotechnol. Adv.">
        <title>Improved genomic resources and new bioinformatic workflow for the carcinogenic parasite Clonorchis sinensis: Biotechnological implications.</title>
        <authorList>
            <person name="Wang D."/>
            <person name="Korhonen P.K."/>
            <person name="Gasser R.B."/>
            <person name="Young N.D."/>
        </authorList>
    </citation>
    <scope>NUCLEOTIDE SEQUENCE [LARGE SCALE GENOMIC DNA]</scope>
    <source>
        <strain evidence="1">Cs-k2</strain>
    </source>
</reference>
<proteinExistence type="predicted"/>
<sequence>MHLKIMNGIWKNTTNTAECCSMEGCVNSHEPPPCTGLNGVHNLLCWLSVRQRNAHLKYQNIQLQTQTRQLRRNMITSE</sequence>
<organism evidence="1 2">
    <name type="scientific">Clonorchis sinensis</name>
    <name type="common">Chinese liver fluke</name>
    <dbReference type="NCBI Taxonomy" id="79923"/>
    <lineage>
        <taxon>Eukaryota</taxon>
        <taxon>Metazoa</taxon>
        <taxon>Spiralia</taxon>
        <taxon>Lophotrochozoa</taxon>
        <taxon>Platyhelminthes</taxon>
        <taxon>Trematoda</taxon>
        <taxon>Digenea</taxon>
        <taxon>Opisthorchiida</taxon>
        <taxon>Opisthorchiata</taxon>
        <taxon>Opisthorchiidae</taxon>
        <taxon>Clonorchis</taxon>
    </lineage>
</organism>
<protein>
    <submittedName>
        <fullName evidence="1">Uncharacterized protein</fullName>
    </submittedName>
</protein>
<accession>A0A3R7JK65</accession>
<reference evidence="1 2" key="2">
    <citation type="journal article" date="2021" name="Genomics">
        <title>High-quality reference genome for Clonorchis sinensis.</title>
        <authorList>
            <person name="Young N.D."/>
            <person name="Stroehlein A.J."/>
            <person name="Kinkar L."/>
            <person name="Wang T."/>
            <person name="Sohn W.M."/>
            <person name="Chang B.C.H."/>
            <person name="Kaur P."/>
            <person name="Weisz D."/>
            <person name="Dudchenko O."/>
            <person name="Aiden E.L."/>
            <person name="Korhonen P.K."/>
            <person name="Gasser R.B."/>
        </authorList>
    </citation>
    <scope>NUCLEOTIDE SEQUENCE [LARGE SCALE GENOMIC DNA]</scope>
    <source>
        <strain evidence="1">Cs-k2</strain>
    </source>
</reference>
<gene>
    <name evidence="1" type="ORF">CSKR_106137</name>
</gene>
<evidence type="ECO:0000313" key="1">
    <source>
        <dbReference type="EMBL" id="KAG5442616.1"/>
    </source>
</evidence>
<dbReference type="AlphaFoldDB" id="A0A3R7JK65"/>
<keyword evidence="2" id="KW-1185">Reference proteome</keyword>
<name>A0A3R7JK65_CLOSI</name>
<dbReference type="InParanoid" id="A0A3R7JK65"/>
<dbReference type="EMBL" id="NIRI02000056">
    <property type="protein sequence ID" value="KAG5442616.1"/>
    <property type="molecule type" value="Genomic_DNA"/>
</dbReference>
<comment type="caution">
    <text evidence="1">The sequence shown here is derived from an EMBL/GenBank/DDBJ whole genome shotgun (WGS) entry which is preliminary data.</text>
</comment>
<dbReference type="Proteomes" id="UP000286415">
    <property type="component" value="Unassembled WGS sequence"/>
</dbReference>
<evidence type="ECO:0000313" key="2">
    <source>
        <dbReference type="Proteomes" id="UP000286415"/>
    </source>
</evidence>